<dbReference type="GO" id="GO:0140911">
    <property type="term" value="F:pore-forming activity"/>
    <property type="evidence" value="ECO:0007669"/>
    <property type="project" value="InterPro"/>
</dbReference>
<feature type="transmembrane region" description="Helical" evidence="8">
    <location>
        <begin position="79"/>
        <end position="97"/>
    </location>
</feature>
<evidence type="ECO:0000256" key="6">
    <source>
        <dbReference type="ARBA" id="ARBA00023136"/>
    </source>
</evidence>
<organism evidence="9 10">
    <name type="scientific">Pelotomaculum schinkii</name>
    <dbReference type="NCBI Taxonomy" id="78350"/>
    <lineage>
        <taxon>Bacteria</taxon>
        <taxon>Bacillati</taxon>
        <taxon>Bacillota</taxon>
        <taxon>Clostridia</taxon>
        <taxon>Eubacteriales</taxon>
        <taxon>Desulfotomaculaceae</taxon>
        <taxon>Pelotomaculum</taxon>
    </lineage>
</organism>
<dbReference type="Pfam" id="PF03006">
    <property type="entry name" value="HlyIII"/>
    <property type="match status" value="1"/>
</dbReference>
<dbReference type="AlphaFoldDB" id="A0A4Y7R660"/>
<dbReference type="PANTHER" id="PTHR20855">
    <property type="entry name" value="ADIPOR/PROGESTIN RECEPTOR-RELATED"/>
    <property type="match status" value="1"/>
</dbReference>
<evidence type="ECO:0000256" key="5">
    <source>
        <dbReference type="ARBA" id="ARBA00022989"/>
    </source>
</evidence>
<dbReference type="GO" id="GO:0046872">
    <property type="term" value="F:metal ion binding"/>
    <property type="evidence" value="ECO:0007669"/>
    <property type="project" value="UniProtKB-KW"/>
</dbReference>
<feature type="binding site" evidence="7">
    <location>
        <position position="61"/>
    </location>
    <ligand>
        <name>Zn(2+)</name>
        <dbReference type="ChEBI" id="CHEBI:29105"/>
    </ligand>
</feature>
<dbReference type="EMBL" id="QFGA01000005">
    <property type="protein sequence ID" value="TEB04100.1"/>
    <property type="molecule type" value="Genomic_DNA"/>
</dbReference>
<evidence type="ECO:0000256" key="4">
    <source>
        <dbReference type="ARBA" id="ARBA00022692"/>
    </source>
</evidence>
<feature type="transmembrane region" description="Helical" evidence="8">
    <location>
        <begin position="103"/>
        <end position="122"/>
    </location>
</feature>
<feature type="transmembrane region" description="Helical" evidence="8">
    <location>
        <begin position="192"/>
        <end position="213"/>
    </location>
</feature>
<comment type="similarity">
    <text evidence="2">Belongs to the UPF0073 (Hly-III) family.</text>
</comment>
<proteinExistence type="inferred from homology"/>
<feature type="transmembrane region" description="Helical" evidence="8">
    <location>
        <begin position="157"/>
        <end position="180"/>
    </location>
</feature>
<keyword evidence="6 8" id="KW-0472">Membrane</keyword>
<feature type="binding site" evidence="7">
    <location>
        <position position="194"/>
    </location>
    <ligand>
        <name>Zn(2+)</name>
        <dbReference type="ChEBI" id="CHEBI:29105"/>
    </ligand>
</feature>
<gene>
    <name evidence="9" type="ORF">Psch_04229</name>
</gene>
<dbReference type="InterPro" id="IPR004254">
    <property type="entry name" value="AdipoR/HlyIII-related"/>
</dbReference>
<keyword evidence="4 8" id="KW-0812">Transmembrane</keyword>
<feature type="binding site" evidence="7">
    <location>
        <position position="190"/>
    </location>
    <ligand>
        <name>Zn(2+)</name>
        <dbReference type="ChEBI" id="CHEBI:29105"/>
    </ligand>
</feature>
<dbReference type="Proteomes" id="UP000298324">
    <property type="component" value="Unassembled WGS sequence"/>
</dbReference>
<sequence length="215" mass="24042">MNVFKMREPVNTWTHLITFALSLAGLVYLVIVSRSSAAKVATMAAYGATVIILFGASSLYHWIRTSPRKVLILKKLDHAAIYLLIAGSYTPVFFYGLSGGWKWAMLAVVWFLACAGIILKMWYINAPRWVSTSFYVGLGWIALVPFIQLVRNLPSGAIALMVAGGVFYTVGAAIYATKWLNFFPNRFGFHEIFHLFVMAGSITHFIMMARYIVPL</sequence>
<evidence type="ECO:0000256" key="7">
    <source>
        <dbReference type="PIRSR" id="PIRSR604254-1"/>
    </source>
</evidence>
<dbReference type="GO" id="GO:0005886">
    <property type="term" value="C:plasma membrane"/>
    <property type="evidence" value="ECO:0007669"/>
    <property type="project" value="UniProtKB-SubCell"/>
</dbReference>
<dbReference type="NCBIfam" id="TIGR01065">
    <property type="entry name" value="hlyIII"/>
    <property type="match status" value="1"/>
</dbReference>
<comment type="caution">
    <text evidence="9">The sequence shown here is derived from an EMBL/GenBank/DDBJ whole genome shotgun (WGS) entry which is preliminary data.</text>
</comment>
<evidence type="ECO:0000256" key="2">
    <source>
        <dbReference type="ARBA" id="ARBA00008488"/>
    </source>
</evidence>
<reference evidence="9 10" key="1">
    <citation type="journal article" date="2018" name="Environ. Microbiol.">
        <title>Novel energy conservation strategies and behaviour of Pelotomaculum schinkii driving syntrophic propionate catabolism.</title>
        <authorList>
            <person name="Hidalgo-Ahumada C.A.P."/>
            <person name="Nobu M.K."/>
            <person name="Narihiro T."/>
            <person name="Tamaki H."/>
            <person name="Liu W.T."/>
            <person name="Kamagata Y."/>
            <person name="Stams A.J.M."/>
            <person name="Imachi H."/>
            <person name="Sousa D.Z."/>
        </authorList>
    </citation>
    <scope>NUCLEOTIDE SEQUENCE [LARGE SCALE GENOMIC DNA]</scope>
    <source>
        <strain evidence="9 10">HH</strain>
    </source>
</reference>
<feature type="transmembrane region" description="Helical" evidence="8">
    <location>
        <begin position="134"/>
        <end position="151"/>
    </location>
</feature>
<evidence type="ECO:0000256" key="3">
    <source>
        <dbReference type="ARBA" id="ARBA00022475"/>
    </source>
</evidence>
<accession>A0A4Y7R660</accession>
<evidence type="ECO:0000313" key="10">
    <source>
        <dbReference type="Proteomes" id="UP000298324"/>
    </source>
</evidence>
<feature type="transmembrane region" description="Helical" evidence="8">
    <location>
        <begin position="12"/>
        <end position="31"/>
    </location>
</feature>
<keyword evidence="10" id="KW-1185">Reference proteome</keyword>
<evidence type="ECO:0000256" key="8">
    <source>
        <dbReference type="SAM" id="Phobius"/>
    </source>
</evidence>
<dbReference type="InterPro" id="IPR005744">
    <property type="entry name" value="Hy-lIII"/>
</dbReference>
<keyword evidence="3" id="KW-1003">Cell membrane</keyword>
<evidence type="ECO:0000256" key="1">
    <source>
        <dbReference type="ARBA" id="ARBA00004651"/>
    </source>
</evidence>
<keyword evidence="5 8" id="KW-1133">Transmembrane helix</keyword>
<feature type="transmembrane region" description="Helical" evidence="8">
    <location>
        <begin position="43"/>
        <end position="63"/>
    </location>
</feature>
<keyword evidence="7" id="KW-0862">Zinc</keyword>
<protein>
    <submittedName>
        <fullName evidence="9">Hemolysin-III related</fullName>
    </submittedName>
</protein>
<dbReference type="RefSeq" id="WP_206663812.1">
    <property type="nucleotide sequence ID" value="NZ_QFGA01000005.1"/>
</dbReference>
<keyword evidence="7" id="KW-0479">Metal-binding</keyword>
<evidence type="ECO:0000313" key="9">
    <source>
        <dbReference type="EMBL" id="TEB04100.1"/>
    </source>
</evidence>
<dbReference type="PANTHER" id="PTHR20855:SF3">
    <property type="entry name" value="LD03007P"/>
    <property type="match status" value="1"/>
</dbReference>
<name>A0A4Y7R660_9FIRM</name>
<comment type="subcellular location">
    <subcellularLocation>
        <location evidence="1">Cell membrane</location>
        <topology evidence="1">Multi-pass membrane protein</topology>
    </subcellularLocation>
</comment>